<evidence type="ECO:0000256" key="4">
    <source>
        <dbReference type="SAM" id="Phobius"/>
    </source>
</evidence>
<dbReference type="AlphaFoldDB" id="A0A847D0Y8"/>
<organism evidence="6 7">
    <name type="scientific">Candidatus Dojkabacteria bacterium</name>
    <dbReference type="NCBI Taxonomy" id="2099670"/>
    <lineage>
        <taxon>Bacteria</taxon>
        <taxon>Candidatus Dojkabacteria</taxon>
    </lineage>
</organism>
<dbReference type="SUPFAM" id="SSF50156">
    <property type="entry name" value="PDZ domain-like"/>
    <property type="match status" value="1"/>
</dbReference>
<dbReference type="EMBL" id="JAAZBX010000007">
    <property type="protein sequence ID" value="NLD25502.1"/>
    <property type="molecule type" value="Genomic_DNA"/>
</dbReference>
<dbReference type="InterPro" id="IPR001940">
    <property type="entry name" value="Peptidase_S1C"/>
</dbReference>
<proteinExistence type="inferred from homology"/>
<evidence type="ECO:0000256" key="1">
    <source>
        <dbReference type="ARBA" id="ARBA00010541"/>
    </source>
</evidence>
<evidence type="ECO:0000313" key="7">
    <source>
        <dbReference type="Proteomes" id="UP000545876"/>
    </source>
</evidence>
<accession>A0A847D0Y8</accession>
<evidence type="ECO:0000256" key="2">
    <source>
        <dbReference type="ARBA" id="ARBA00022670"/>
    </source>
</evidence>
<dbReference type="InterPro" id="IPR051201">
    <property type="entry name" value="Chloro_Bact_Ser_Proteases"/>
</dbReference>
<dbReference type="Gene3D" id="2.40.10.10">
    <property type="entry name" value="Trypsin-like serine proteases"/>
    <property type="match status" value="2"/>
</dbReference>
<feature type="transmembrane region" description="Helical" evidence="4">
    <location>
        <begin position="40"/>
        <end position="63"/>
    </location>
</feature>
<protein>
    <submittedName>
        <fullName evidence="6">Trypsin-like serine protease</fullName>
    </submittedName>
</protein>
<keyword evidence="2 6" id="KW-0645">Protease</keyword>
<feature type="domain" description="PDZ" evidence="5">
    <location>
        <begin position="314"/>
        <end position="393"/>
    </location>
</feature>
<dbReference type="InterPro" id="IPR009003">
    <property type="entry name" value="Peptidase_S1_PA"/>
</dbReference>
<dbReference type="Pfam" id="PF13180">
    <property type="entry name" value="PDZ_2"/>
    <property type="match status" value="1"/>
</dbReference>
<dbReference type="Pfam" id="PF13365">
    <property type="entry name" value="Trypsin_2"/>
    <property type="match status" value="1"/>
</dbReference>
<dbReference type="InterPro" id="IPR043504">
    <property type="entry name" value="Peptidase_S1_PA_chymotrypsin"/>
</dbReference>
<dbReference type="GO" id="GO:0004252">
    <property type="term" value="F:serine-type endopeptidase activity"/>
    <property type="evidence" value="ECO:0007669"/>
    <property type="project" value="InterPro"/>
</dbReference>
<keyword evidence="4" id="KW-1133">Transmembrane helix</keyword>
<dbReference type="GO" id="GO:0006508">
    <property type="term" value="P:proteolysis"/>
    <property type="evidence" value="ECO:0007669"/>
    <property type="project" value="UniProtKB-KW"/>
</dbReference>
<dbReference type="PRINTS" id="PR00834">
    <property type="entry name" value="PROTEASES2C"/>
</dbReference>
<evidence type="ECO:0000313" key="6">
    <source>
        <dbReference type="EMBL" id="NLD25502.1"/>
    </source>
</evidence>
<keyword evidence="4" id="KW-0812">Transmembrane</keyword>
<dbReference type="Proteomes" id="UP000545876">
    <property type="component" value="Unassembled WGS sequence"/>
</dbReference>
<sequence>MEKNISKIPTLIEDEKSSGGKDIKVLNKQGKKKRKGVVKFFLAVFFLSLLIPLLIACLIYFLLFDKTSFLSKYLKATEVGNNDDKIELVVTEDEANTINIVKQTQESVVSIAISQITLKQGEGLTDLTNNIGTGFIVDDSGIVVTNQHVVSDTTSSYKVVSYLGDEFEVTKILRDDVSDIALLRIDKKDKVLKSLELGDSDKLLVGQNVIAIGTPLGEYAGSVTSGIISGLNRSVSAGTGWFGTTTKTYEGVIQTDAAINPGNSGGPLINSQGEVIGVNFATTSGVDNISFALPINKVKNRLEEYKTHGKFIRPYLGVSYQMISEYEALYYKDVVPGALVVRIDPVSPAYEAGIRRGDFITEFGGEKAINSLGELIQKHKVGEEVEVKVWRAGVEQSFKVKLGEMDE</sequence>
<evidence type="ECO:0000256" key="3">
    <source>
        <dbReference type="ARBA" id="ARBA00022801"/>
    </source>
</evidence>
<reference evidence="6 7" key="1">
    <citation type="journal article" date="2020" name="Biotechnol. Biofuels">
        <title>New insights from the biogas microbiome by comprehensive genome-resolved metagenomics of nearly 1600 species originating from multiple anaerobic digesters.</title>
        <authorList>
            <person name="Campanaro S."/>
            <person name="Treu L."/>
            <person name="Rodriguez-R L.M."/>
            <person name="Kovalovszki A."/>
            <person name="Ziels R.M."/>
            <person name="Maus I."/>
            <person name="Zhu X."/>
            <person name="Kougias P.G."/>
            <person name="Basile A."/>
            <person name="Luo G."/>
            <person name="Schluter A."/>
            <person name="Konstantinidis K.T."/>
            <person name="Angelidaki I."/>
        </authorList>
    </citation>
    <scope>NUCLEOTIDE SEQUENCE [LARGE SCALE GENOMIC DNA]</scope>
    <source>
        <strain evidence="6">AS06rmzACSIP_65</strain>
    </source>
</reference>
<dbReference type="SUPFAM" id="SSF50494">
    <property type="entry name" value="Trypsin-like serine proteases"/>
    <property type="match status" value="1"/>
</dbReference>
<dbReference type="PANTHER" id="PTHR43343:SF3">
    <property type="entry name" value="PROTEASE DO-LIKE 8, CHLOROPLASTIC"/>
    <property type="match status" value="1"/>
</dbReference>
<evidence type="ECO:0000259" key="5">
    <source>
        <dbReference type="SMART" id="SM00228"/>
    </source>
</evidence>
<keyword evidence="4" id="KW-0472">Membrane</keyword>
<dbReference type="InterPro" id="IPR036034">
    <property type="entry name" value="PDZ_sf"/>
</dbReference>
<keyword evidence="3" id="KW-0378">Hydrolase</keyword>
<gene>
    <name evidence="6" type="ORF">GX656_02580</name>
</gene>
<dbReference type="SMART" id="SM00228">
    <property type="entry name" value="PDZ"/>
    <property type="match status" value="1"/>
</dbReference>
<comment type="caution">
    <text evidence="6">The sequence shown here is derived from an EMBL/GenBank/DDBJ whole genome shotgun (WGS) entry which is preliminary data.</text>
</comment>
<name>A0A847D0Y8_9BACT</name>
<comment type="similarity">
    <text evidence="1">Belongs to the peptidase S1C family.</text>
</comment>
<dbReference type="InterPro" id="IPR001478">
    <property type="entry name" value="PDZ"/>
</dbReference>
<dbReference type="Gene3D" id="2.30.42.10">
    <property type="match status" value="1"/>
</dbReference>
<dbReference type="PANTHER" id="PTHR43343">
    <property type="entry name" value="PEPTIDASE S12"/>
    <property type="match status" value="1"/>
</dbReference>